<dbReference type="GO" id="GO:0006310">
    <property type="term" value="P:DNA recombination"/>
    <property type="evidence" value="ECO:0007669"/>
    <property type="project" value="InterPro"/>
</dbReference>
<dbReference type="InterPro" id="IPR040498">
    <property type="entry name" value="PriA_CRR"/>
</dbReference>
<dbReference type="EC" id="5.6.2.4" evidence="12"/>
<evidence type="ECO:0000256" key="2">
    <source>
        <dbReference type="ARBA" id="ARBA00022705"/>
    </source>
</evidence>
<feature type="binding site" evidence="12">
    <location>
        <position position="522"/>
    </location>
    <ligand>
        <name>Zn(2+)</name>
        <dbReference type="ChEBI" id="CHEBI:29105"/>
        <label>2</label>
    </ligand>
</feature>
<dbReference type="Pfam" id="PF00271">
    <property type="entry name" value="Helicase_C"/>
    <property type="match status" value="1"/>
</dbReference>
<dbReference type="Gene3D" id="3.40.1440.60">
    <property type="entry name" value="PriA, 3(prime) DNA-binding domain"/>
    <property type="match status" value="1"/>
</dbReference>
<evidence type="ECO:0000259" key="13">
    <source>
        <dbReference type="PROSITE" id="PS51192"/>
    </source>
</evidence>
<keyword evidence="9 12" id="KW-0238">DNA-binding</keyword>
<feature type="binding site" evidence="12">
    <location>
        <position position="537"/>
    </location>
    <ligand>
        <name>Zn(2+)</name>
        <dbReference type="ChEBI" id="CHEBI:29105"/>
        <label>2</label>
    </ligand>
</feature>
<evidence type="ECO:0000256" key="4">
    <source>
        <dbReference type="ARBA" id="ARBA00022741"/>
    </source>
</evidence>
<dbReference type="NCBIfam" id="NF004066">
    <property type="entry name" value="PRK05580.1-3"/>
    <property type="match status" value="1"/>
</dbReference>
<sequence>MVAQVVVNHQSKQVDKLFDYLIPEGLQVTVGSRVIVPFGAGNRQKEAYVFGIAAGSRAKNLKEIIRLADAGRVFDEKMLDLIYWMREKYFCSFLDIIRAIIPAGTSVKPEEWIVLKADSAEGNDRKLLDVLRNNGGAAEVNYLMQFFETNISAQLKRLCDAGVLKREYRDTRLVKDKTVRVASLAVSVDDAGELIGMLTKKRAAVQAKMLEILCMNEIVSLSDLIQFTEGSYNAISALEKKGYIRLKNIVVSRAVHRSRDEALVPPELTKEQRQAVCAVEQDLEQGAYAGVLLHGVTGSGKTEVYMRLIERVINRGKQAVLLVPEIALTPQMVARFTSRFGERVAVFHSGLSLGEKYDEWKRMRDGEADIVIGARSAVFAPFSNIGIIIIDEEHETSYKSEMLPRYDTREVAAFRARQYGAVLLLASATPQVTSYYKAKAGEYRLLEMKNRVNSRRMPAVSIVDMRQELENGNKSVFSAALQAEIAYNLQNKEQTILFLNRRGFSTFVSCRSCGFVAECPNCNISLTYHKFNDTLRCHYCGYSVKNYQVCPACGSKYIRYFGGGTQKVEEEIKALFPSAATLRMDVDTTGRQGAHEAILREFQQKKTDILIGTQMVAKGLDFPNVTLVGVISADTMLNIDDFRAGERTFDLLEQVTGRAGRAGKPGRAVIQTYNPDHEAVVLAKAHDYKTFYETEIQMRKALWYPPFSDIVSILFAGSSEALVPQAARFFAKQLQGLKKLPQKSQVLGPVPASILRIKNKFRWRILIKCEDADGLGELLNDAQKACRKNALYGEIAVVIDKNPNNIY</sequence>
<dbReference type="Pfam" id="PF18074">
    <property type="entry name" value="PriA_C"/>
    <property type="match status" value="1"/>
</dbReference>
<organism evidence="15 16">
    <name type="scientific">Candidatus Avimonoglobus intestinipullorum</name>
    <dbReference type="NCBI Taxonomy" id="2840699"/>
    <lineage>
        <taxon>Bacteria</taxon>
        <taxon>Bacillati</taxon>
        <taxon>Bacillota</taxon>
        <taxon>Clostridia</taxon>
        <taxon>Eubacteriales</taxon>
        <taxon>Candidatus Avimonoglobus</taxon>
    </lineage>
</organism>
<accession>A0A9D1LTT6</accession>
<keyword evidence="10 12" id="KW-0413">Isomerase</keyword>
<evidence type="ECO:0000256" key="11">
    <source>
        <dbReference type="ARBA" id="ARBA00048988"/>
    </source>
</evidence>
<name>A0A9D1LTT6_9FIRM</name>
<dbReference type="InterPro" id="IPR041236">
    <property type="entry name" value="PriA_C"/>
</dbReference>
<dbReference type="Pfam" id="PF00270">
    <property type="entry name" value="DEAD"/>
    <property type="match status" value="1"/>
</dbReference>
<evidence type="ECO:0000313" key="15">
    <source>
        <dbReference type="EMBL" id="HIU47859.1"/>
    </source>
</evidence>
<reference evidence="15" key="2">
    <citation type="journal article" date="2021" name="PeerJ">
        <title>Extensive microbial diversity within the chicken gut microbiome revealed by metagenomics and culture.</title>
        <authorList>
            <person name="Gilroy R."/>
            <person name="Ravi A."/>
            <person name="Getino M."/>
            <person name="Pursley I."/>
            <person name="Horton D.L."/>
            <person name="Alikhan N.F."/>
            <person name="Baker D."/>
            <person name="Gharbi K."/>
            <person name="Hall N."/>
            <person name="Watson M."/>
            <person name="Adriaenssens E.M."/>
            <person name="Foster-Nyarko E."/>
            <person name="Jarju S."/>
            <person name="Secka A."/>
            <person name="Antonio M."/>
            <person name="Oren A."/>
            <person name="Chaudhuri R.R."/>
            <person name="La Ragione R."/>
            <person name="Hildebrand F."/>
            <person name="Pallen M.J."/>
        </authorList>
    </citation>
    <scope>NUCLEOTIDE SEQUENCE</scope>
    <source>
        <strain evidence="15">ChiSjej4B22-9803</strain>
    </source>
</reference>
<dbReference type="InterPro" id="IPR011545">
    <property type="entry name" value="DEAD/DEAH_box_helicase_dom"/>
</dbReference>
<comment type="catalytic activity">
    <reaction evidence="12">
        <text>Couples ATP hydrolysis with the unwinding of duplex DNA by translocating in the 3'-5' direction.</text>
        <dbReference type="EC" id="5.6.2.4"/>
    </reaction>
</comment>
<evidence type="ECO:0000256" key="9">
    <source>
        <dbReference type="ARBA" id="ARBA00023125"/>
    </source>
</evidence>
<dbReference type="InterPro" id="IPR014001">
    <property type="entry name" value="Helicase_ATP-bd"/>
</dbReference>
<evidence type="ECO:0000256" key="3">
    <source>
        <dbReference type="ARBA" id="ARBA00022723"/>
    </source>
</evidence>
<dbReference type="SMART" id="SM00490">
    <property type="entry name" value="HELICc"/>
    <property type="match status" value="1"/>
</dbReference>
<comment type="function">
    <text evidence="12">Initiates the restart of stalled replication forks, which reloads the replicative helicase on sites other than the origin of replication. Recognizes and binds to abandoned replication forks and remodels them to uncover a helicase loading site. Promotes assembly of the primosome at these replication forks.</text>
</comment>
<dbReference type="InterPro" id="IPR001650">
    <property type="entry name" value="Helicase_C-like"/>
</dbReference>
<evidence type="ECO:0000256" key="1">
    <source>
        <dbReference type="ARBA" id="ARBA00022515"/>
    </source>
</evidence>
<dbReference type="CDD" id="cd17929">
    <property type="entry name" value="DEXHc_priA"/>
    <property type="match status" value="1"/>
</dbReference>
<dbReference type="Pfam" id="PF17764">
    <property type="entry name" value="PriA_3primeBD"/>
    <property type="match status" value="1"/>
</dbReference>
<dbReference type="PROSITE" id="PS51194">
    <property type="entry name" value="HELICASE_CTER"/>
    <property type="match status" value="1"/>
</dbReference>
<evidence type="ECO:0000256" key="6">
    <source>
        <dbReference type="ARBA" id="ARBA00022806"/>
    </source>
</evidence>
<dbReference type="SMART" id="SM00487">
    <property type="entry name" value="DEXDc"/>
    <property type="match status" value="1"/>
</dbReference>
<dbReference type="PANTHER" id="PTHR30580">
    <property type="entry name" value="PRIMOSOMAL PROTEIN N"/>
    <property type="match status" value="1"/>
</dbReference>
<keyword evidence="7 12" id="KW-0862">Zinc</keyword>
<evidence type="ECO:0000256" key="8">
    <source>
        <dbReference type="ARBA" id="ARBA00022840"/>
    </source>
</evidence>
<dbReference type="GO" id="GO:0006270">
    <property type="term" value="P:DNA replication initiation"/>
    <property type="evidence" value="ECO:0007669"/>
    <property type="project" value="TreeGrafter"/>
</dbReference>
<dbReference type="SUPFAM" id="SSF52540">
    <property type="entry name" value="P-loop containing nucleoside triphosphate hydrolases"/>
    <property type="match status" value="2"/>
</dbReference>
<evidence type="ECO:0000313" key="16">
    <source>
        <dbReference type="Proteomes" id="UP000824111"/>
    </source>
</evidence>
<feature type="domain" description="Helicase ATP-binding" evidence="13">
    <location>
        <begin position="282"/>
        <end position="448"/>
    </location>
</feature>
<dbReference type="CDD" id="cd18804">
    <property type="entry name" value="SF2_C_priA"/>
    <property type="match status" value="1"/>
</dbReference>
<dbReference type="InterPro" id="IPR041222">
    <property type="entry name" value="PriA_3primeBD"/>
</dbReference>
<feature type="binding site" evidence="12">
    <location>
        <position position="510"/>
    </location>
    <ligand>
        <name>Zn(2+)</name>
        <dbReference type="ChEBI" id="CHEBI:29105"/>
        <label>1</label>
    </ligand>
</feature>
<dbReference type="AlphaFoldDB" id="A0A9D1LTT6"/>
<dbReference type="GO" id="GO:0008270">
    <property type="term" value="F:zinc ion binding"/>
    <property type="evidence" value="ECO:0007669"/>
    <property type="project" value="UniProtKB-UniRule"/>
</dbReference>
<dbReference type="HAMAP" id="MF_00983">
    <property type="entry name" value="PriA"/>
    <property type="match status" value="1"/>
</dbReference>
<evidence type="ECO:0000256" key="10">
    <source>
        <dbReference type="ARBA" id="ARBA00023235"/>
    </source>
</evidence>
<comment type="catalytic activity">
    <reaction evidence="11 12">
        <text>ATP + H2O = ADP + phosphate + H(+)</text>
        <dbReference type="Rhea" id="RHEA:13065"/>
        <dbReference type="ChEBI" id="CHEBI:15377"/>
        <dbReference type="ChEBI" id="CHEBI:15378"/>
        <dbReference type="ChEBI" id="CHEBI:30616"/>
        <dbReference type="ChEBI" id="CHEBI:43474"/>
        <dbReference type="ChEBI" id="CHEBI:456216"/>
        <dbReference type="EC" id="5.6.2.4"/>
    </reaction>
</comment>
<comment type="similarity">
    <text evidence="12">Belongs to the helicase family. PriA subfamily.</text>
</comment>
<evidence type="ECO:0000256" key="7">
    <source>
        <dbReference type="ARBA" id="ARBA00022833"/>
    </source>
</evidence>
<feature type="binding site" evidence="12">
    <location>
        <position position="553"/>
    </location>
    <ligand>
        <name>Zn(2+)</name>
        <dbReference type="ChEBI" id="CHEBI:29105"/>
        <label>1</label>
    </ligand>
</feature>
<comment type="cofactor">
    <cofactor evidence="12">
        <name>Zn(2+)</name>
        <dbReference type="ChEBI" id="CHEBI:29105"/>
    </cofactor>
    <text evidence="12">Binds 2 zinc ions per subunit.</text>
</comment>
<keyword evidence="2 12" id="KW-0235">DNA replication</keyword>
<evidence type="ECO:0000259" key="14">
    <source>
        <dbReference type="PROSITE" id="PS51194"/>
    </source>
</evidence>
<dbReference type="InterPro" id="IPR042115">
    <property type="entry name" value="PriA_3primeBD_sf"/>
</dbReference>
<dbReference type="InterPro" id="IPR027417">
    <property type="entry name" value="P-loop_NTPase"/>
</dbReference>
<dbReference type="GO" id="GO:0016787">
    <property type="term" value="F:hydrolase activity"/>
    <property type="evidence" value="ECO:0007669"/>
    <property type="project" value="UniProtKB-KW"/>
</dbReference>
<dbReference type="PROSITE" id="PS51192">
    <property type="entry name" value="HELICASE_ATP_BIND_1"/>
    <property type="match status" value="1"/>
</dbReference>
<evidence type="ECO:0000256" key="5">
    <source>
        <dbReference type="ARBA" id="ARBA00022801"/>
    </source>
</evidence>
<keyword evidence="6 12" id="KW-0347">Helicase</keyword>
<feature type="binding site" evidence="12">
    <location>
        <position position="540"/>
    </location>
    <ligand>
        <name>Zn(2+)</name>
        <dbReference type="ChEBI" id="CHEBI:29105"/>
        <label>2</label>
    </ligand>
</feature>
<dbReference type="GO" id="GO:0003677">
    <property type="term" value="F:DNA binding"/>
    <property type="evidence" value="ECO:0007669"/>
    <property type="project" value="UniProtKB-UniRule"/>
</dbReference>
<feature type="domain" description="Helicase C-terminal" evidence="14">
    <location>
        <begin position="545"/>
        <end position="702"/>
    </location>
</feature>
<keyword evidence="5 12" id="KW-0378">Hydrolase</keyword>
<dbReference type="GO" id="GO:0006269">
    <property type="term" value="P:DNA replication, synthesis of primer"/>
    <property type="evidence" value="ECO:0007669"/>
    <property type="project" value="UniProtKB-KW"/>
</dbReference>
<dbReference type="PANTHER" id="PTHR30580:SF0">
    <property type="entry name" value="PRIMOSOMAL PROTEIN N"/>
    <property type="match status" value="1"/>
</dbReference>
<keyword evidence="4 12" id="KW-0547">Nucleotide-binding</keyword>
<reference evidence="15" key="1">
    <citation type="submission" date="2020-10" db="EMBL/GenBank/DDBJ databases">
        <authorList>
            <person name="Gilroy R."/>
        </authorList>
    </citation>
    <scope>NUCLEOTIDE SEQUENCE</scope>
    <source>
        <strain evidence="15">ChiSjej4B22-9803</strain>
    </source>
</reference>
<feature type="binding site" evidence="12">
    <location>
        <position position="550"/>
    </location>
    <ligand>
        <name>Zn(2+)</name>
        <dbReference type="ChEBI" id="CHEBI:29105"/>
        <label>1</label>
    </ligand>
</feature>
<keyword evidence="1 12" id="KW-0639">Primosome</keyword>
<proteinExistence type="inferred from homology"/>
<feature type="binding site" evidence="12">
    <location>
        <position position="519"/>
    </location>
    <ligand>
        <name>Zn(2+)</name>
        <dbReference type="ChEBI" id="CHEBI:29105"/>
        <label>2</label>
    </ligand>
</feature>
<dbReference type="EMBL" id="DVND01000015">
    <property type="protein sequence ID" value="HIU47859.1"/>
    <property type="molecule type" value="Genomic_DNA"/>
</dbReference>
<keyword evidence="8 12" id="KW-0067">ATP-binding</keyword>
<feature type="binding site" evidence="12">
    <location>
        <position position="513"/>
    </location>
    <ligand>
        <name>Zn(2+)</name>
        <dbReference type="ChEBI" id="CHEBI:29105"/>
        <label>1</label>
    </ligand>
</feature>
<keyword evidence="3 12" id="KW-0479">Metal-binding</keyword>
<evidence type="ECO:0000256" key="12">
    <source>
        <dbReference type="HAMAP-Rule" id="MF_00983"/>
    </source>
</evidence>
<dbReference type="Gene3D" id="3.40.50.300">
    <property type="entry name" value="P-loop containing nucleotide triphosphate hydrolases"/>
    <property type="match status" value="2"/>
</dbReference>
<dbReference type="GO" id="GO:0005524">
    <property type="term" value="F:ATP binding"/>
    <property type="evidence" value="ECO:0007669"/>
    <property type="project" value="UniProtKB-UniRule"/>
</dbReference>
<protein>
    <recommendedName>
        <fullName evidence="12">Replication restart protein PriA</fullName>
    </recommendedName>
    <alternativeName>
        <fullName evidence="12">ATP-dependent DNA helicase PriA</fullName>
        <ecNumber evidence="12">5.6.2.4</ecNumber>
    </alternativeName>
    <alternativeName>
        <fullName evidence="12">DNA 3'-5' helicase PriA</fullName>
    </alternativeName>
</protein>
<dbReference type="InterPro" id="IPR005259">
    <property type="entry name" value="PriA"/>
</dbReference>
<gene>
    <name evidence="12 15" type="primary">priA</name>
    <name evidence="15" type="ORF">IAB04_00690</name>
</gene>
<dbReference type="GO" id="GO:0006302">
    <property type="term" value="P:double-strand break repair"/>
    <property type="evidence" value="ECO:0007669"/>
    <property type="project" value="InterPro"/>
</dbReference>
<dbReference type="Proteomes" id="UP000824111">
    <property type="component" value="Unassembled WGS sequence"/>
</dbReference>
<dbReference type="NCBIfam" id="TIGR00595">
    <property type="entry name" value="priA"/>
    <property type="match status" value="1"/>
</dbReference>
<comment type="subunit">
    <text evidence="12">Component of the replication restart primosome.</text>
</comment>
<dbReference type="GO" id="GO:1990077">
    <property type="term" value="C:primosome complex"/>
    <property type="evidence" value="ECO:0007669"/>
    <property type="project" value="UniProtKB-UniRule"/>
</dbReference>
<dbReference type="Pfam" id="PF18319">
    <property type="entry name" value="Zn_ribbon_PriA"/>
    <property type="match status" value="1"/>
</dbReference>
<dbReference type="FunFam" id="3.40.50.300:FF:000489">
    <property type="entry name" value="Primosome assembly protein PriA"/>
    <property type="match status" value="1"/>
</dbReference>
<dbReference type="GO" id="GO:0043138">
    <property type="term" value="F:3'-5' DNA helicase activity"/>
    <property type="evidence" value="ECO:0007669"/>
    <property type="project" value="UniProtKB-EC"/>
</dbReference>
<comment type="caution">
    <text evidence="15">The sequence shown here is derived from an EMBL/GenBank/DDBJ whole genome shotgun (WGS) entry which is preliminary data.</text>
</comment>